<dbReference type="SUPFAM" id="SSF49599">
    <property type="entry name" value="TRAF domain-like"/>
    <property type="match status" value="2"/>
</dbReference>
<organism evidence="3 4">
    <name type="scientific">Arabidopsis thaliana</name>
    <name type="common">Mouse-ear cress</name>
    <dbReference type="NCBI Taxonomy" id="3702"/>
    <lineage>
        <taxon>Eukaryota</taxon>
        <taxon>Viridiplantae</taxon>
        <taxon>Streptophyta</taxon>
        <taxon>Embryophyta</taxon>
        <taxon>Tracheophyta</taxon>
        <taxon>Spermatophyta</taxon>
        <taxon>Magnoliopsida</taxon>
        <taxon>eudicotyledons</taxon>
        <taxon>Gunneridae</taxon>
        <taxon>Pentapetalae</taxon>
        <taxon>rosids</taxon>
        <taxon>malvids</taxon>
        <taxon>Brassicales</taxon>
        <taxon>Brassicaceae</taxon>
        <taxon>Camelineae</taxon>
        <taxon>Arabidopsis</taxon>
    </lineage>
</organism>
<accession>A0A5S9YEH0</accession>
<dbReference type="OrthoDB" id="192247at2759"/>
<feature type="domain" description="MATH" evidence="1">
    <location>
        <begin position="176"/>
        <end position="281"/>
    </location>
</feature>
<accession>A0A654GAH0</accession>
<evidence type="ECO:0000313" key="3">
    <source>
        <dbReference type="EMBL" id="VYS70110.1"/>
    </source>
</evidence>
<dbReference type="PANTHER" id="PTHR46162:SF5">
    <property type="entry name" value="T23K8.6-RELATED"/>
    <property type="match status" value="1"/>
</dbReference>
<dbReference type="Proteomes" id="UP000434276">
    <property type="component" value="Unassembled WGS sequence"/>
</dbReference>
<feature type="domain" description="MATH" evidence="1">
    <location>
        <begin position="34"/>
        <end position="156"/>
    </location>
</feature>
<dbReference type="PANTHER" id="PTHR46162">
    <property type="entry name" value="TRAF-LIKE FAMILY PROTEIN"/>
    <property type="match status" value="1"/>
</dbReference>
<dbReference type="InterPro" id="IPR002083">
    <property type="entry name" value="MATH/TRAF_dom"/>
</dbReference>
<gene>
    <name evidence="3" type="ORF">AN1_LOCUS25495</name>
    <name evidence="2" type="ORF">C24_LOCUS25323</name>
</gene>
<protein>
    <recommendedName>
        <fullName evidence="1">MATH domain-containing protein</fullName>
    </recommendedName>
</protein>
<name>A0A654GAH0_ARATH</name>
<dbReference type="AlphaFoldDB" id="A0A654GAH0"/>
<dbReference type="Proteomes" id="UP000426265">
    <property type="component" value="Unassembled WGS sequence"/>
</dbReference>
<sequence>MGNTISNATTLSYGETTCSNPTSTIASSFTEHPPSCYSVKIENLAQLNNEKYQSRRFTVGGKLIIYPKGNDEDHGSGYISMYVEIDSTSEVFAYVKFFVYNKKEQMYFTIQNTEVKRFNALRMVWGFSQMLPLHLFENPKNGYIFDGQKCEFGVEVMVVPPLTNWEVMSFDQKLPPSTFSWSANGFSLLTENLYVSNNFSVGGREWCLKMYPKGREADGKWLSLFLHIADINVCYKKSNQGWGCEDFAAIAKLREGNYLDNDTLTLEVEFKVVSATKYSHP</sequence>
<evidence type="ECO:0000313" key="4">
    <source>
        <dbReference type="Proteomes" id="UP000426265"/>
    </source>
</evidence>
<evidence type="ECO:0000313" key="2">
    <source>
        <dbReference type="EMBL" id="CAA0409323.1"/>
    </source>
</evidence>
<dbReference type="Pfam" id="PF22486">
    <property type="entry name" value="MATH_2"/>
    <property type="match status" value="2"/>
</dbReference>
<dbReference type="InterPro" id="IPR008974">
    <property type="entry name" value="TRAF-like"/>
</dbReference>
<evidence type="ECO:0000259" key="1">
    <source>
        <dbReference type="PROSITE" id="PS50144"/>
    </source>
</evidence>
<dbReference type="Gene3D" id="2.60.210.10">
    <property type="entry name" value="Apoptosis, Tumor Necrosis Factor Receptor Associated Protein 2, Chain A"/>
    <property type="match status" value="3"/>
</dbReference>
<dbReference type="ExpressionAtlas" id="A0A654GAH0">
    <property type="expression patterns" value="baseline and differential"/>
</dbReference>
<dbReference type="EMBL" id="CACSHJ010000096">
    <property type="protein sequence ID" value="CAA0409323.1"/>
    <property type="molecule type" value="Genomic_DNA"/>
</dbReference>
<evidence type="ECO:0000313" key="5">
    <source>
        <dbReference type="Proteomes" id="UP000434276"/>
    </source>
</evidence>
<reference evidence="3 4" key="1">
    <citation type="submission" date="2019-11" db="EMBL/GenBank/DDBJ databases">
        <authorList>
            <person name="Jiao W.-B."/>
            <person name="Schneeberger K."/>
        </authorList>
    </citation>
    <scope>NUCLEOTIDE SEQUENCE [LARGE SCALE GENOMIC DNA]</scope>
    <source>
        <strain evidence="4">cv. An-1</strain>
        <strain evidence="5">cv. C24</strain>
    </source>
</reference>
<dbReference type="PROSITE" id="PS50144">
    <property type="entry name" value="MATH"/>
    <property type="match status" value="2"/>
</dbReference>
<proteinExistence type="predicted"/>
<dbReference type="EMBL" id="CACRSJ010000110">
    <property type="protein sequence ID" value="VYS70110.1"/>
    <property type="molecule type" value="Genomic_DNA"/>
</dbReference>
<dbReference type="CDD" id="cd00121">
    <property type="entry name" value="MATH"/>
    <property type="match status" value="2"/>
</dbReference>